<evidence type="ECO:0000313" key="2">
    <source>
        <dbReference type="Proteomes" id="UP001224418"/>
    </source>
</evidence>
<dbReference type="EMBL" id="JAUSWN010000011">
    <property type="protein sequence ID" value="MDQ0479779.1"/>
    <property type="molecule type" value="Genomic_DNA"/>
</dbReference>
<protein>
    <submittedName>
        <fullName evidence="1">Uncharacterized protein</fullName>
    </submittedName>
</protein>
<dbReference type="Proteomes" id="UP001224418">
    <property type="component" value="Unassembled WGS sequence"/>
</dbReference>
<reference evidence="1 2" key="1">
    <citation type="submission" date="2023-07" db="EMBL/GenBank/DDBJ databases">
        <title>Genomic Encyclopedia of Type Strains, Phase IV (KMG-IV): sequencing the most valuable type-strain genomes for metagenomic binning, comparative biology and taxonomic classification.</title>
        <authorList>
            <person name="Goeker M."/>
        </authorList>
    </citation>
    <scope>NUCLEOTIDE SEQUENCE [LARGE SCALE GENOMIC DNA]</scope>
    <source>
        <strain evidence="1 2">DSM 1400</strain>
    </source>
</reference>
<proteinExistence type="predicted"/>
<organism evidence="1 2">
    <name type="scientific">Hathewaya limosa</name>
    <name type="common">Clostridium limosum</name>
    <dbReference type="NCBI Taxonomy" id="1536"/>
    <lineage>
        <taxon>Bacteria</taxon>
        <taxon>Bacillati</taxon>
        <taxon>Bacillota</taxon>
        <taxon>Clostridia</taxon>
        <taxon>Eubacteriales</taxon>
        <taxon>Clostridiaceae</taxon>
        <taxon>Hathewaya</taxon>
    </lineage>
</organism>
<evidence type="ECO:0000313" key="1">
    <source>
        <dbReference type="EMBL" id="MDQ0479779.1"/>
    </source>
</evidence>
<keyword evidence="2" id="KW-1185">Reference proteome</keyword>
<comment type="caution">
    <text evidence="1">The sequence shown here is derived from an EMBL/GenBank/DDBJ whole genome shotgun (WGS) entry which is preliminary data.</text>
</comment>
<accession>A0ABU0JRR7</accession>
<name>A0ABU0JRR7_HATLI</name>
<gene>
    <name evidence="1" type="ORF">QOZ93_001521</name>
</gene>
<sequence>MDSNTSLILLVLIVAVAEITKKYIDKKYK</sequence>